<protein>
    <submittedName>
        <fullName evidence="10">Probable insulin-like peptide 2</fullName>
    </submittedName>
</protein>
<feature type="chain" id="PRO_5044302453" evidence="7">
    <location>
        <begin position="24"/>
        <end position="135"/>
    </location>
</feature>
<evidence type="ECO:0000256" key="4">
    <source>
        <dbReference type="ARBA" id="ARBA00022729"/>
    </source>
</evidence>
<organism evidence="9 10">
    <name type="scientific">Drosophila suzukii</name>
    <name type="common">Spotted-wing drosophila fruit fly</name>
    <dbReference type="NCBI Taxonomy" id="28584"/>
    <lineage>
        <taxon>Eukaryota</taxon>
        <taxon>Metazoa</taxon>
        <taxon>Ecdysozoa</taxon>
        <taxon>Arthropoda</taxon>
        <taxon>Hexapoda</taxon>
        <taxon>Insecta</taxon>
        <taxon>Pterygota</taxon>
        <taxon>Neoptera</taxon>
        <taxon>Endopterygota</taxon>
        <taxon>Diptera</taxon>
        <taxon>Brachycera</taxon>
        <taxon>Muscomorpha</taxon>
        <taxon>Ephydroidea</taxon>
        <taxon>Drosophilidae</taxon>
        <taxon>Drosophila</taxon>
        <taxon>Sophophora</taxon>
    </lineage>
</organism>
<dbReference type="AlphaFoldDB" id="A0AB39ZHY4"/>
<evidence type="ECO:0000256" key="5">
    <source>
        <dbReference type="ARBA" id="ARBA00023157"/>
    </source>
</evidence>
<evidence type="ECO:0000256" key="2">
    <source>
        <dbReference type="ARBA" id="ARBA00011207"/>
    </source>
</evidence>
<dbReference type="SUPFAM" id="SSF56994">
    <property type="entry name" value="Insulin-like"/>
    <property type="match status" value="1"/>
</dbReference>
<sequence length="135" mass="15389">MCKILSLISMLAVILLASSSVQAERTTQRCGERLMEMMDYVCESFTPVIAHKKRSMPDNDLALDPLEYVQKFEEDNSIAEPVPSQIFRGNSFERVLSSLAEIQRRTRQQGIVDRCCKHSCSLAVLHEYCLVPKTY</sequence>
<keyword evidence="5" id="KW-1015">Disulfide bond</keyword>
<dbReference type="CTD" id="39150"/>
<evidence type="ECO:0000313" key="10">
    <source>
        <dbReference type="RefSeq" id="XP_016934435.1"/>
    </source>
</evidence>
<dbReference type="PRINTS" id="PR00276">
    <property type="entry name" value="INSULINFAMLY"/>
</dbReference>
<evidence type="ECO:0000256" key="6">
    <source>
        <dbReference type="RuleBase" id="RU000406"/>
    </source>
</evidence>
<dbReference type="PROSITE" id="PS00262">
    <property type="entry name" value="INSULIN"/>
    <property type="match status" value="1"/>
</dbReference>
<evidence type="ECO:0000313" key="9">
    <source>
        <dbReference type="Proteomes" id="UP001652628"/>
    </source>
</evidence>
<dbReference type="InterPro" id="IPR022353">
    <property type="entry name" value="Insulin_CS"/>
</dbReference>
<dbReference type="Proteomes" id="UP001652628">
    <property type="component" value="Chromosome 3"/>
</dbReference>
<dbReference type="InterPro" id="IPR016179">
    <property type="entry name" value="Insulin-like"/>
</dbReference>
<name>A0AB39ZHY4_DROSZ</name>
<dbReference type="Pfam" id="PF00049">
    <property type="entry name" value="Insulin"/>
    <property type="match status" value="1"/>
</dbReference>
<dbReference type="Gene3D" id="1.10.100.10">
    <property type="entry name" value="Insulin-like"/>
    <property type="match status" value="1"/>
</dbReference>
<dbReference type="InterPro" id="IPR036438">
    <property type="entry name" value="Insulin-like_sf"/>
</dbReference>
<comment type="similarity">
    <text evidence="1 6">Belongs to the insulin family.</text>
</comment>
<evidence type="ECO:0000256" key="3">
    <source>
        <dbReference type="ARBA" id="ARBA00022685"/>
    </source>
</evidence>
<comment type="subcellular location">
    <subcellularLocation>
        <location evidence="6">Secreted</location>
    </subcellularLocation>
</comment>
<feature type="signal peptide" evidence="7">
    <location>
        <begin position="1"/>
        <end position="23"/>
    </location>
</feature>
<proteinExistence type="inferred from homology"/>
<gene>
    <name evidence="10" type="primary">Ilp2</name>
</gene>
<feature type="domain" description="Insulin-like" evidence="8">
    <location>
        <begin position="27"/>
        <end position="129"/>
    </location>
</feature>
<dbReference type="PANTHER" id="PTHR13647:SF4">
    <property type="entry name" value="INSULIN-LIKE PEPTIDE 1-RELATED"/>
    <property type="match status" value="1"/>
</dbReference>
<keyword evidence="3" id="KW-0165">Cleavage on pair of basic residues</keyword>
<dbReference type="RefSeq" id="XP_016934435.1">
    <property type="nucleotide sequence ID" value="XM_017078946.4"/>
</dbReference>
<evidence type="ECO:0000259" key="8">
    <source>
        <dbReference type="SMART" id="SM00078"/>
    </source>
</evidence>
<keyword evidence="9" id="KW-1185">Reference proteome</keyword>
<dbReference type="SMART" id="SM00078">
    <property type="entry name" value="IlGF"/>
    <property type="match status" value="1"/>
</dbReference>
<dbReference type="InterPro" id="IPR022352">
    <property type="entry name" value="Ins/IGF/rlx"/>
</dbReference>
<comment type="subunit">
    <text evidence="2">Heterodimer of a B chain and an A chain linked by two disulfide bonds.</text>
</comment>
<dbReference type="GeneID" id="108013219"/>
<keyword evidence="4 7" id="KW-0732">Signal</keyword>
<dbReference type="GO" id="GO:0005179">
    <property type="term" value="F:hormone activity"/>
    <property type="evidence" value="ECO:0007669"/>
    <property type="project" value="InterPro"/>
</dbReference>
<evidence type="ECO:0000256" key="1">
    <source>
        <dbReference type="ARBA" id="ARBA00009034"/>
    </source>
</evidence>
<dbReference type="PANTHER" id="PTHR13647">
    <property type="entry name" value="INSULIN-LIKE PEPTIDE 2-RELATED"/>
    <property type="match status" value="1"/>
</dbReference>
<evidence type="ECO:0000256" key="7">
    <source>
        <dbReference type="SAM" id="SignalP"/>
    </source>
</evidence>
<accession>A0AB39ZHY4</accession>
<keyword evidence="6" id="KW-0964">Secreted</keyword>
<reference evidence="10" key="1">
    <citation type="submission" date="2025-08" db="UniProtKB">
        <authorList>
            <consortium name="RefSeq"/>
        </authorList>
    </citation>
    <scope>IDENTIFICATION</scope>
</reference>
<dbReference type="GO" id="GO:0005576">
    <property type="term" value="C:extracellular region"/>
    <property type="evidence" value="ECO:0007669"/>
    <property type="project" value="UniProtKB-SubCell"/>
</dbReference>